<dbReference type="RefSeq" id="WP_113943548.1">
    <property type="nucleotide sequence ID" value="NZ_JBHEEG010000002.1"/>
</dbReference>
<evidence type="ECO:0008006" key="3">
    <source>
        <dbReference type="Google" id="ProtNLM"/>
    </source>
</evidence>
<sequence length="83" mass="9267">MTADRHIFTEFEFAHLGEGEIAYLRKVRSDDLSRRFPALPPMAPGMELWALFGASGTPIMLSDMRATALAGAQEHELHTVMLH</sequence>
<dbReference type="EMBL" id="QNRH01000002">
    <property type="protein sequence ID" value="RBO97557.1"/>
    <property type="molecule type" value="Genomic_DNA"/>
</dbReference>
<comment type="caution">
    <text evidence="1">The sequence shown here is derived from an EMBL/GenBank/DDBJ whole genome shotgun (WGS) entry which is preliminary data.</text>
</comment>
<name>A0A366E5F9_9HYPH</name>
<reference evidence="1 2" key="1">
    <citation type="submission" date="2018-06" db="EMBL/GenBank/DDBJ databases">
        <title>Genomic Encyclopedia of Type Strains, Phase IV (KMG-IV): sequencing the most valuable type-strain genomes for metagenomic binning, comparative biology and taxonomic classification.</title>
        <authorList>
            <person name="Goeker M."/>
        </authorList>
    </citation>
    <scope>NUCLEOTIDE SEQUENCE [LARGE SCALE GENOMIC DNA]</scope>
    <source>
        <strain evidence="1 2">DSM 25619</strain>
    </source>
</reference>
<organism evidence="1 2">
    <name type="scientific">Pseudochrobactrum asaccharolyticum</name>
    <dbReference type="NCBI Taxonomy" id="354351"/>
    <lineage>
        <taxon>Bacteria</taxon>
        <taxon>Pseudomonadati</taxon>
        <taxon>Pseudomonadota</taxon>
        <taxon>Alphaproteobacteria</taxon>
        <taxon>Hyphomicrobiales</taxon>
        <taxon>Brucellaceae</taxon>
        <taxon>Pseudochrobactrum</taxon>
    </lineage>
</organism>
<proteinExistence type="predicted"/>
<keyword evidence="2" id="KW-1185">Reference proteome</keyword>
<dbReference type="InterPro" id="IPR009531">
    <property type="entry name" value="DUF1150"/>
</dbReference>
<dbReference type="Pfam" id="PF06620">
    <property type="entry name" value="DUF1150"/>
    <property type="match status" value="1"/>
</dbReference>
<evidence type="ECO:0000313" key="2">
    <source>
        <dbReference type="Proteomes" id="UP000252893"/>
    </source>
</evidence>
<evidence type="ECO:0000313" key="1">
    <source>
        <dbReference type="EMBL" id="RBO97557.1"/>
    </source>
</evidence>
<protein>
    <recommendedName>
        <fullName evidence="3">DUF1150 family protein</fullName>
    </recommendedName>
</protein>
<dbReference type="AlphaFoldDB" id="A0A366E5F9"/>
<dbReference type="OrthoDB" id="7865555at2"/>
<gene>
    <name evidence="1" type="ORF">DFR47_102342</name>
</gene>
<accession>A0A366E5F9</accession>
<dbReference type="Proteomes" id="UP000252893">
    <property type="component" value="Unassembled WGS sequence"/>
</dbReference>